<feature type="region of interest" description="Disordered" evidence="1">
    <location>
        <begin position="48"/>
        <end position="68"/>
    </location>
</feature>
<keyword evidence="4" id="KW-1185">Reference proteome</keyword>
<comment type="caution">
    <text evidence="3">The sequence shown here is derived from an EMBL/GenBank/DDBJ whole genome shotgun (WGS) entry which is preliminary data.</text>
</comment>
<dbReference type="AlphaFoldDB" id="A0A838B2W4"/>
<sequence length="68" mass="7742">MTDVHILIRRLNPLRFSFAWPEIGASLAAIFSLVAEALTMAYAAPYTSRRRQPQVIPDDDLEGRDPNW</sequence>
<dbReference type="EMBL" id="JACDTY010000003">
    <property type="protein sequence ID" value="MBA1140219.1"/>
    <property type="molecule type" value="Genomic_DNA"/>
</dbReference>
<gene>
    <name evidence="3" type="ORF">H0241_08090</name>
</gene>
<evidence type="ECO:0000313" key="3">
    <source>
        <dbReference type="EMBL" id="MBA1140219.1"/>
    </source>
</evidence>
<proteinExistence type="predicted"/>
<organism evidence="3 4">
    <name type="scientific">Mesorhizobium neociceri</name>
    <dbReference type="NCBI Taxonomy" id="1307853"/>
    <lineage>
        <taxon>Bacteria</taxon>
        <taxon>Pseudomonadati</taxon>
        <taxon>Pseudomonadota</taxon>
        <taxon>Alphaproteobacteria</taxon>
        <taxon>Hyphomicrobiales</taxon>
        <taxon>Phyllobacteriaceae</taxon>
        <taxon>Mesorhizobium</taxon>
    </lineage>
</organism>
<dbReference type="Proteomes" id="UP000558284">
    <property type="component" value="Unassembled WGS sequence"/>
</dbReference>
<accession>A0A838B2W4</accession>
<keyword evidence="2" id="KW-1133">Transmembrane helix</keyword>
<dbReference type="RefSeq" id="WP_181056917.1">
    <property type="nucleotide sequence ID" value="NZ_JACDTY010000003.1"/>
</dbReference>
<name>A0A838B2W4_9HYPH</name>
<feature type="transmembrane region" description="Helical" evidence="2">
    <location>
        <begin position="23"/>
        <end position="44"/>
    </location>
</feature>
<evidence type="ECO:0000256" key="1">
    <source>
        <dbReference type="SAM" id="MobiDB-lite"/>
    </source>
</evidence>
<protein>
    <submittedName>
        <fullName evidence="3">Uncharacterized protein</fullName>
    </submittedName>
</protein>
<keyword evidence="2" id="KW-0812">Transmembrane</keyword>
<evidence type="ECO:0000313" key="4">
    <source>
        <dbReference type="Proteomes" id="UP000558284"/>
    </source>
</evidence>
<reference evidence="3 4" key="1">
    <citation type="submission" date="2020-07" db="EMBL/GenBank/DDBJ databases">
        <title>Definition of the novel symbiovar canariense within Mesorhizobium novociceri, a new species of genus Mesorhizobium nodulating Cicer canariense in the Caldera de Taburiente National Park (La Palma, Canary Islands).</title>
        <authorList>
            <person name="Leon-Barrios M."/>
            <person name="Perez-Yepez J."/>
            <person name="Flores-Felix J.D."/>
            <person name="Ramirez-Baena M.H."/>
            <person name="Pulido-Suarez L."/>
            <person name="Igual J.M."/>
            <person name="Velazquez E."/>
            <person name="Peix A."/>
        </authorList>
    </citation>
    <scope>NUCLEOTIDE SEQUENCE [LARGE SCALE GENOMIC DNA]</scope>
    <source>
        <strain evidence="3 4">CCANP35</strain>
    </source>
</reference>
<keyword evidence="2" id="KW-0472">Membrane</keyword>
<evidence type="ECO:0000256" key="2">
    <source>
        <dbReference type="SAM" id="Phobius"/>
    </source>
</evidence>